<evidence type="ECO:0000313" key="2">
    <source>
        <dbReference type="Proteomes" id="UP000244441"/>
    </source>
</evidence>
<gene>
    <name evidence="1" type="ORF">C2869_12295</name>
</gene>
<proteinExistence type="predicted"/>
<dbReference type="Gene3D" id="3.40.50.150">
    <property type="entry name" value="Vaccinia Virus protein VP39"/>
    <property type="match status" value="1"/>
</dbReference>
<dbReference type="EMBL" id="CP026604">
    <property type="protein sequence ID" value="AWB67167.1"/>
    <property type="molecule type" value="Genomic_DNA"/>
</dbReference>
<dbReference type="AlphaFoldDB" id="A0A2S0VSJ0"/>
<name>A0A2S0VSJ0_9ALTE</name>
<evidence type="ECO:0000313" key="1">
    <source>
        <dbReference type="EMBL" id="AWB67167.1"/>
    </source>
</evidence>
<dbReference type="SUPFAM" id="SSF53335">
    <property type="entry name" value="S-adenosyl-L-methionine-dependent methyltransferases"/>
    <property type="match status" value="1"/>
</dbReference>
<protein>
    <submittedName>
        <fullName evidence="1">Uncharacterized protein</fullName>
    </submittedName>
</protein>
<sequence>MSQNAANLEPKPAVVLDRDEDLLAGSLRAGMLNQLLREQLTPTKQKNASGSMVQSDTSTQLATLSSTALDAVDEILNCTQLDRTVLHDKLSQLFHQQKAIYHEIDLAPALRKHQYIAESGLILSPDNCITTQLDDLRVRAYIRAIDQAIKSLAKKQQEAIHLVYPACGPFAPLVLPLLSYYLQREMYTPQQLSVTLIDVQPGAVQTLETVAVKFGVNKFIKQILCIDALTYQPKNEKVDIVVLEAMQHGFSREGQFTIAKHFAGLLQPSGILLPEEVIINAALNDPNREYIAQWQDAEQVSNDKRDSKIIAERIALGEVARINRHTLSHCELVDIDQFNTLIKFGKVTIPELAGDSSERVLLMCSEVRVFDQEWIREYDSGITHPLPDQQVCVNFTPNDSRPGDLLVKSGETLQFFYRMNGLPGFMATHVVKE</sequence>
<keyword evidence="2" id="KW-1185">Reference proteome</keyword>
<dbReference type="Proteomes" id="UP000244441">
    <property type="component" value="Chromosome"/>
</dbReference>
<dbReference type="OrthoDB" id="1157001at2"/>
<accession>A0A2S0VSJ0</accession>
<reference evidence="1 2" key="1">
    <citation type="submission" date="2018-01" db="EMBL/GenBank/DDBJ databases">
        <title>Genome sequence of a Cantenovulum-like bacteria.</title>
        <authorList>
            <person name="Tan W.R."/>
            <person name="Lau N.-S."/>
            <person name="Go F."/>
            <person name="Amirul A.-A.A."/>
        </authorList>
    </citation>
    <scope>NUCLEOTIDE SEQUENCE [LARGE SCALE GENOMIC DNA]</scope>
    <source>
        <strain evidence="1 2">CCB-QB4</strain>
    </source>
</reference>
<dbReference type="RefSeq" id="WP_108603216.1">
    <property type="nucleotide sequence ID" value="NZ_CP026604.1"/>
</dbReference>
<dbReference type="InterPro" id="IPR029063">
    <property type="entry name" value="SAM-dependent_MTases_sf"/>
</dbReference>
<dbReference type="KEGG" id="cate:C2869_12295"/>
<organism evidence="1 2">
    <name type="scientific">Saccharobesus litoralis</name>
    <dbReference type="NCBI Taxonomy" id="2172099"/>
    <lineage>
        <taxon>Bacteria</taxon>
        <taxon>Pseudomonadati</taxon>
        <taxon>Pseudomonadota</taxon>
        <taxon>Gammaproteobacteria</taxon>
        <taxon>Alteromonadales</taxon>
        <taxon>Alteromonadaceae</taxon>
        <taxon>Saccharobesus</taxon>
    </lineage>
</organism>